<dbReference type="EMBL" id="CAJOAZ010000052">
    <property type="protein sequence ID" value="CAF3508508.1"/>
    <property type="molecule type" value="Genomic_DNA"/>
</dbReference>
<reference evidence="1" key="1">
    <citation type="submission" date="2021-02" db="EMBL/GenBank/DDBJ databases">
        <authorList>
            <person name="Nowell W R."/>
        </authorList>
    </citation>
    <scope>NUCLEOTIDE SEQUENCE</scope>
</reference>
<dbReference type="EMBL" id="CAJNOG010000686">
    <property type="protein sequence ID" value="CAF1335860.1"/>
    <property type="molecule type" value="Genomic_DNA"/>
</dbReference>
<dbReference type="Proteomes" id="UP000663844">
    <property type="component" value="Unassembled WGS sequence"/>
</dbReference>
<dbReference type="Proteomes" id="UP000663860">
    <property type="component" value="Unassembled WGS sequence"/>
</dbReference>
<evidence type="ECO:0000313" key="2">
    <source>
        <dbReference type="EMBL" id="CAF1335860.1"/>
    </source>
</evidence>
<evidence type="ECO:0000313" key="4">
    <source>
        <dbReference type="EMBL" id="CAF3589089.1"/>
    </source>
</evidence>
<protein>
    <submittedName>
        <fullName evidence="1">Uncharacterized protein</fullName>
    </submittedName>
</protein>
<dbReference type="Proteomes" id="UP000663868">
    <property type="component" value="Unassembled WGS sequence"/>
</dbReference>
<dbReference type="EMBL" id="CAJNOE010000368">
    <property type="protein sequence ID" value="CAF1178003.1"/>
    <property type="molecule type" value="Genomic_DNA"/>
</dbReference>
<dbReference type="EMBL" id="CAJOBB010000156">
    <property type="protein sequence ID" value="CAF3589089.1"/>
    <property type="molecule type" value="Genomic_DNA"/>
</dbReference>
<sequence>MSCITPTRPLESSAKRLLKRVHMCTERSFVCTPVRHTTSKRKTVQLLSSTLSSGITLLSVGDQTLIGDHTINDNSLLSLDKTLTENNNKKNLHNDTTMTAPWEVVDSMDNDGSGFSVITMNESNISQITVISKQSTKASTRSSSIFTRILKPSISKTSTTGVKFINRCVRDIDRLSDTFGQEWITLPNFV</sequence>
<organism evidence="1 5">
    <name type="scientific">Adineta steineri</name>
    <dbReference type="NCBI Taxonomy" id="433720"/>
    <lineage>
        <taxon>Eukaryota</taxon>
        <taxon>Metazoa</taxon>
        <taxon>Spiralia</taxon>
        <taxon>Gnathifera</taxon>
        <taxon>Rotifera</taxon>
        <taxon>Eurotatoria</taxon>
        <taxon>Bdelloidea</taxon>
        <taxon>Adinetida</taxon>
        <taxon>Adinetidae</taxon>
        <taxon>Adineta</taxon>
    </lineage>
</organism>
<dbReference type="AlphaFoldDB" id="A0A814UNA6"/>
<accession>A0A814UNA6</accession>
<comment type="caution">
    <text evidence="1">The sequence shown here is derived from an EMBL/GenBank/DDBJ whole genome shotgun (WGS) entry which is preliminary data.</text>
</comment>
<evidence type="ECO:0000313" key="3">
    <source>
        <dbReference type="EMBL" id="CAF3508508.1"/>
    </source>
</evidence>
<gene>
    <name evidence="1" type="ORF">IZO911_LOCUS27291</name>
    <name evidence="2" type="ORF">JYZ213_LOCUS34214</name>
    <name evidence="4" type="ORF">KXQ929_LOCUS4526</name>
    <name evidence="3" type="ORF">OXD698_LOCUS1736</name>
</gene>
<dbReference type="Proteomes" id="UP000663845">
    <property type="component" value="Unassembled WGS sequence"/>
</dbReference>
<name>A0A814UNA6_9BILA</name>
<proteinExistence type="predicted"/>
<evidence type="ECO:0000313" key="1">
    <source>
        <dbReference type="EMBL" id="CAF1178003.1"/>
    </source>
</evidence>
<evidence type="ECO:0000313" key="5">
    <source>
        <dbReference type="Proteomes" id="UP000663860"/>
    </source>
</evidence>